<accession>F7XHZ5</accession>
<organism evidence="1 2">
    <name type="scientific">Sinorhizobium meliloti (strain SM11)</name>
    <dbReference type="NCBI Taxonomy" id="707241"/>
    <lineage>
        <taxon>Bacteria</taxon>
        <taxon>Pseudomonadati</taxon>
        <taxon>Pseudomonadota</taxon>
        <taxon>Alphaproteobacteria</taxon>
        <taxon>Hyphomicrobiales</taxon>
        <taxon>Rhizobiaceae</taxon>
        <taxon>Sinorhizobium/Ensifer group</taxon>
        <taxon>Sinorhizobium</taxon>
    </lineage>
</organism>
<dbReference type="EMBL" id="CP001832">
    <property type="protein sequence ID" value="AEH82895.1"/>
    <property type="molecule type" value="Genomic_DNA"/>
</dbReference>
<gene>
    <name evidence="1" type="ordered locus">SM11_pD0062</name>
</gene>
<sequence length="30" mass="3574">MMSMQFLLTDPNLAQDMSHFNVIYTFFCDI</sequence>
<proteinExistence type="predicted"/>
<evidence type="ECO:0000313" key="1">
    <source>
        <dbReference type="EMBL" id="AEH82895.1"/>
    </source>
</evidence>
<dbReference type="HOGENOM" id="CLU_3405490_0_0_5"/>
<dbReference type="KEGG" id="smx:SM11_pD0062"/>
<reference evidence="1 2" key="1">
    <citation type="journal article" date="2011" name="J. Biotechnol.">
        <title>The complete genome sequence of the dominant Sinorhizobium meliloti field isolate SM11 extends the S. meliloti pan-genome.</title>
        <authorList>
            <person name="Schneiker-Bekel S."/>
            <person name="Wibberg D."/>
            <person name="Bekel T."/>
            <person name="Blom J."/>
            <person name="Linke B."/>
            <person name="Neuweger H."/>
            <person name="Stiens M."/>
            <person name="Vorholter F.J."/>
            <person name="Weidner S."/>
            <person name="Goesmann A."/>
            <person name="Puhler A."/>
            <person name="Schluter A."/>
        </authorList>
    </citation>
    <scope>NUCLEOTIDE SEQUENCE [LARGE SCALE GENOMIC DNA]</scope>
    <source>
        <strain evidence="1 2">SM11</strain>
        <plasmid evidence="2">pSmeSM11d</plasmid>
    </source>
</reference>
<name>F7XHZ5_SINMM</name>
<protein>
    <submittedName>
        <fullName evidence="1">Uncharacterized protein</fullName>
    </submittedName>
</protein>
<evidence type="ECO:0000313" key="2">
    <source>
        <dbReference type="Proteomes" id="UP000009045"/>
    </source>
</evidence>
<geneLocation type="plasmid" evidence="1 2">
    <name>pSmeSM11d</name>
</geneLocation>
<keyword evidence="1" id="KW-0614">Plasmid</keyword>
<dbReference type="AlphaFoldDB" id="F7XHZ5"/>
<dbReference type="Proteomes" id="UP000009045">
    <property type="component" value="Plasmid pSmeSM11d"/>
</dbReference>